<proteinExistence type="predicted"/>
<evidence type="ECO:0000256" key="1">
    <source>
        <dbReference type="SAM" id="MobiDB-lite"/>
    </source>
</evidence>
<name>A0A521ESK7_9RHOB</name>
<accession>A0A521ESK7</accession>
<feature type="chain" id="PRO_5021766743" description="Excinuclease ABC subunit A" evidence="2">
    <location>
        <begin position="22"/>
        <end position="119"/>
    </location>
</feature>
<organism evidence="3 4">
    <name type="scientific">Thalassovita litoralis</name>
    <dbReference type="NCBI Taxonomy" id="1010611"/>
    <lineage>
        <taxon>Bacteria</taxon>
        <taxon>Pseudomonadati</taxon>
        <taxon>Pseudomonadota</taxon>
        <taxon>Alphaproteobacteria</taxon>
        <taxon>Rhodobacterales</taxon>
        <taxon>Roseobacteraceae</taxon>
        <taxon>Thalassovita</taxon>
    </lineage>
</organism>
<protein>
    <recommendedName>
        <fullName evidence="5">Excinuclease ABC subunit A</fullName>
    </recommendedName>
</protein>
<feature type="signal peptide" evidence="2">
    <location>
        <begin position="1"/>
        <end position="21"/>
    </location>
</feature>
<dbReference type="AlphaFoldDB" id="A0A521ESK7"/>
<evidence type="ECO:0008006" key="5">
    <source>
        <dbReference type="Google" id="ProtNLM"/>
    </source>
</evidence>
<dbReference type="Proteomes" id="UP000316030">
    <property type="component" value="Unassembled WGS sequence"/>
</dbReference>
<sequence>MTKIALPLLAALLALPMTAQANSPHRPERAKTPPAHHAACPPGLAKKSPACIPPGQARKSGHDYVGHRLIGDYVIVTTPERYGLDPRHRYARQDGYLFRIDRDTMEVLTLIGAVSAILN</sequence>
<feature type="region of interest" description="Disordered" evidence="1">
    <location>
        <begin position="20"/>
        <end position="61"/>
    </location>
</feature>
<evidence type="ECO:0000313" key="3">
    <source>
        <dbReference type="EMBL" id="SMO86938.1"/>
    </source>
</evidence>
<gene>
    <name evidence="3" type="ORF">SAMN06265173_11917</name>
</gene>
<keyword evidence="4" id="KW-1185">Reference proteome</keyword>
<dbReference type="RefSeq" id="WP_235891488.1">
    <property type="nucleotide sequence ID" value="NZ_FXTO01000019.1"/>
</dbReference>
<evidence type="ECO:0000313" key="4">
    <source>
        <dbReference type="Proteomes" id="UP000316030"/>
    </source>
</evidence>
<dbReference type="EMBL" id="FXTO01000019">
    <property type="protein sequence ID" value="SMO86938.1"/>
    <property type="molecule type" value="Genomic_DNA"/>
</dbReference>
<evidence type="ECO:0000256" key="2">
    <source>
        <dbReference type="SAM" id="SignalP"/>
    </source>
</evidence>
<keyword evidence="2" id="KW-0732">Signal</keyword>
<reference evidence="3 4" key="1">
    <citation type="submission" date="2017-05" db="EMBL/GenBank/DDBJ databases">
        <authorList>
            <person name="Varghese N."/>
            <person name="Submissions S."/>
        </authorList>
    </citation>
    <scope>NUCLEOTIDE SEQUENCE [LARGE SCALE GENOMIC DNA]</scope>
    <source>
        <strain evidence="3 4">DSM 29506</strain>
    </source>
</reference>